<evidence type="ECO:0000313" key="2">
    <source>
        <dbReference type="EMBL" id="KAG0718448.1"/>
    </source>
</evidence>
<dbReference type="GO" id="GO:0008276">
    <property type="term" value="F:protein methyltransferase activity"/>
    <property type="evidence" value="ECO:0007669"/>
    <property type="project" value="UniProtKB-ARBA"/>
</dbReference>
<dbReference type="AlphaFoldDB" id="A0A8J4XZY6"/>
<name>A0A8J4XZY6_CHIOP</name>
<dbReference type="Gene3D" id="2.170.270.10">
    <property type="entry name" value="SET domain"/>
    <property type="match status" value="1"/>
</dbReference>
<comment type="caution">
    <text evidence="2">The sequence shown here is derived from an EMBL/GenBank/DDBJ whole genome shotgun (WGS) entry which is preliminary data.</text>
</comment>
<proteinExistence type="predicted"/>
<evidence type="ECO:0000313" key="3">
    <source>
        <dbReference type="Proteomes" id="UP000770661"/>
    </source>
</evidence>
<dbReference type="PANTHER" id="PTHR46455:SF2">
    <property type="entry name" value="AT24727P"/>
    <property type="match status" value="1"/>
</dbReference>
<organism evidence="2 3">
    <name type="scientific">Chionoecetes opilio</name>
    <name type="common">Atlantic snow crab</name>
    <name type="synonym">Cancer opilio</name>
    <dbReference type="NCBI Taxonomy" id="41210"/>
    <lineage>
        <taxon>Eukaryota</taxon>
        <taxon>Metazoa</taxon>
        <taxon>Ecdysozoa</taxon>
        <taxon>Arthropoda</taxon>
        <taxon>Crustacea</taxon>
        <taxon>Multicrustacea</taxon>
        <taxon>Malacostraca</taxon>
        <taxon>Eumalacostraca</taxon>
        <taxon>Eucarida</taxon>
        <taxon>Decapoda</taxon>
        <taxon>Pleocyemata</taxon>
        <taxon>Brachyura</taxon>
        <taxon>Eubrachyura</taxon>
        <taxon>Majoidea</taxon>
        <taxon>Majidae</taxon>
        <taxon>Chionoecetes</taxon>
    </lineage>
</organism>
<dbReference type="SUPFAM" id="SSF82199">
    <property type="entry name" value="SET domain"/>
    <property type="match status" value="1"/>
</dbReference>
<dbReference type="Gene3D" id="1.25.40.10">
    <property type="entry name" value="Tetratricopeptide repeat domain"/>
    <property type="match status" value="1"/>
</dbReference>
<dbReference type="PANTHER" id="PTHR46455">
    <property type="entry name" value="SET AND MYND DOMAIN CONTAINING, ARTHROPOD-SPECIFIC, MEMBER 4, ISOFORM A"/>
    <property type="match status" value="1"/>
</dbReference>
<dbReference type="Pfam" id="PF00856">
    <property type="entry name" value="SET"/>
    <property type="match status" value="1"/>
</dbReference>
<feature type="domain" description="SET" evidence="1">
    <location>
        <begin position="19"/>
        <end position="115"/>
    </location>
</feature>
<dbReference type="CDD" id="cd20071">
    <property type="entry name" value="SET_SMYD"/>
    <property type="match status" value="1"/>
</dbReference>
<keyword evidence="3" id="KW-1185">Reference proteome</keyword>
<dbReference type="EMBL" id="JACEEZ010016069">
    <property type="protein sequence ID" value="KAG0718448.1"/>
    <property type="molecule type" value="Genomic_DNA"/>
</dbReference>
<protein>
    <submittedName>
        <fullName evidence="2">SET domain-containing protein SmydA-8, isoform A</fullName>
    </submittedName>
</protein>
<dbReference type="GO" id="GO:0008170">
    <property type="term" value="F:N-methyltransferase activity"/>
    <property type="evidence" value="ECO:0007669"/>
    <property type="project" value="UniProtKB-ARBA"/>
</dbReference>
<dbReference type="Proteomes" id="UP000770661">
    <property type="component" value="Unassembled WGS sequence"/>
</dbReference>
<dbReference type="InterPro" id="IPR053010">
    <property type="entry name" value="SET_SmydA-8"/>
</dbReference>
<dbReference type="InterPro" id="IPR001214">
    <property type="entry name" value="SET_dom"/>
</dbReference>
<reference evidence="2" key="1">
    <citation type="submission" date="2020-07" db="EMBL/GenBank/DDBJ databases">
        <title>The High-quality genome of the commercially important snow crab, Chionoecetes opilio.</title>
        <authorList>
            <person name="Jeong J.-H."/>
            <person name="Ryu S."/>
        </authorList>
    </citation>
    <scope>NUCLEOTIDE SEQUENCE</scope>
    <source>
        <strain evidence="2">MADBK_172401_WGS</strain>
        <tissue evidence="2">Digestive gland</tissue>
    </source>
</reference>
<dbReference type="InterPro" id="IPR046341">
    <property type="entry name" value="SET_dom_sf"/>
</dbReference>
<accession>A0A8J4XZY6</accession>
<gene>
    <name evidence="2" type="primary">SmydA-8_8</name>
    <name evidence="2" type="ORF">GWK47_052417</name>
</gene>
<sequence>MALESHYEERLGTHTYEQNHKRVVNFLRNYFFLQEFPKESVDCSERTIHTVTGIVDVNALEIREGETDILGLYPTFAMLEHSCLPNTRHCFNEGRRVVVSAAVDVKAGEHLTTMYTHVLWGTAQRRDHLKHSKYFMCTCRRCADPTELGTHFTSLRCRSCADGFLLSAAPLDELADWLCASCSATMPAKAVTEATLRLGEEVEAALTQLDLAQLEALVERHASTTVHHNHFHLFAARHTLLQMYGRGEGGAEGQKEHMRRKERLCGDFLKVCTALDPGMARLGPYAGVALYEYHLAVLARARGHPEAAQQESVALRRDIESAKALLQQCIKVLKDEPEKQPEGQLCAMARTNLAELCQWQATIVPS</sequence>
<dbReference type="OrthoDB" id="3174329at2759"/>
<dbReference type="InterPro" id="IPR011990">
    <property type="entry name" value="TPR-like_helical_dom_sf"/>
</dbReference>
<evidence type="ECO:0000259" key="1">
    <source>
        <dbReference type="Pfam" id="PF00856"/>
    </source>
</evidence>
<dbReference type="GO" id="GO:0008757">
    <property type="term" value="F:S-adenosylmethionine-dependent methyltransferase activity"/>
    <property type="evidence" value="ECO:0007669"/>
    <property type="project" value="UniProtKB-ARBA"/>
</dbReference>